<name>A0A2N5Y626_9GAMM</name>
<gene>
    <name evidence="2" type="ORF">CWI75_00225</name>
</gene>
<dbReference type="AlphaFoldDB" id="A0A2N5Y626"/>
<organism evidence="2 3">
    <name type="scientific">Kineobactrum sediminis</name>
    <dbReference type="NCBI Taxonomy" id="1905677"/>
    <lineage>
        <taxon>Bacteria</taxon>
        <taxon>Pseudomonadati</taxon>
        <taxon>Pseudomonadota</taxon>
        <taxon>Gammaproteobacteria</taxon>
        <taxon>Cellvibrionales</taxon>
        <taxon>Halieaceae</taxon>
        <taxon>Kineobactrum</taxon>
    </lineage>
</organism>
<comment type="caution">
    <text evidence="2">The sequence shown here is derived from an EMBL/GenBank/DDBJ whole genome shotgun (WGS) entry which is preliminary data.</text>
</comment>
<reference evidence="3" key="1">
    <citation type="submission" date="2017-11" db="EMBL/GenBank/DDBJ databases">
        <title>The draft genome sequence of Chromatocurvus sp. F02.</title>
        <authorList>
            <person name="Du Z.-J."/>
            <person name="Chang Y.-Q."/>
        </authorList>
    </citation>
    <scope>NUCLEOTIDE SEQUENCE [LARGE SCALE GENOMIC DNA]</scope>
    <source>
        <strain evidence="3">F02</strain>
    </source>
</reference>
<feature type="chain" id="PRO_5014995667" evidence="1">
    <location>
        <begin position="23"/>
        <end position="115"/>
    </location>
</feature>
<keyword evidence="1" id="KW-0732">Signal</keyword>
<feature type="signal peptide" evidence="1">
    <location>
        <begin position="1"/>
        <end position="22"/>
    </location>
</feature>
<evidence type="ECO:0000313" key="3">
    <source>
        <dbReference type="Proteomes" id="UP000234845"/>
    </source>
</evidence>
<sequence>MKTLARALLVAAMPLIAGGAWAEVTQDCILEGTVDKEKAEQMGRDVYVAFHSAGRAERNSECNLNRRNRVQFKEPKNATIESAPHGAKVKYRYTEEDNQQGKWKLLGVSAPNKGA</sequence>
<evidence type="ECO:0000256" key="1">
    <source>
        <dbReference type="SAM" id="SignalP"/>
    </source>
</evidence>
<proteinExistence type="predicted"/>
<dbReference type="Proteomes" id="UP000234845">
    <property type="component" value="Unassembled WGS sequence"/>
</dbReference>
<accession>A0A2N5Y626</accession>
<protein>
    <submittedName>
        <fullName evidence="2">Uncharacterized protein</fullName>
    </submittedName>
</protein>
<dbReference type="OrthoDB" id="5735297at2"/>
<dbReference type="EMBL" id="PKLZ01000001">
    <property type="protein sequence ID" value="PLW83829.1"/>
    <property type="molecule type" value="Genomic_DNA"/>
</dbReference>
<evidence type="ECO:0000313" key="2">
    <source>
        <dbReference type="EMBL" id="PLW83829.1"/>
    </source>
</evidence>
<keyword evidence="3" id="KW-1185">Reference proteome</keyword>
<dbReference type="RefSeq" id="WP_101519466.1">
    <property type="nucleotide sequence ID" value="NZ_PKLZ01000001.1"/>
</dbReference>